<keyword evidence="2" id="KW-1185">Reference proteome</keyword>
<evidence type="ECO:0000313" key="1">
    <source>
        <dbReference type="EMBL" id="GKT05785.1"/>
    </source>
</evidence>
<organism evidence="1 2">
    <name type="scientific">Furfurilactobacillus curtus</name>
    <dbReference type="NCBI Taxonomy" id="1746200"/>
    <lineage>
        <taxon>Bacteria</taxon>
        <taxon>Bacillati</taxon>
        <taxon>Bacillota</taxon>
        <taxon>Bacilli</taxon>
        <taxon>Lactobacillales</taxon>
        <taxon>Lactobacillaceae</taxon>
        <taxon>Furfurilactobacillus</taxon>
    </lineage>
</organism>
<evidence type="ECO:0000313" key="2">
    <source>
        <dbReference type="Proteomes" id="UP001628078"/>
    </source>
</evidence>
<gene>
    <name evidence="1" type="ORF">JCM31185_10730</name>
</gene>
<dbReference type="EMBL" id="BQXO01000002">
    <property type="protein sequence ID" value="GKT05785.1"/>
    <property type="molecule type" value="Genomic_DNA"/>
</dbReference>
<protein>
    <submittedName>
        <fullName evidence="1">Uncharacterized protein</fullName>
    </submittedName>
</protein>
<name>A0ABQ5JNI8_9LACO</name>
<proteinExistence type="predicted"/>
<accession>A0ABQ5JNI8</accession>
<sequence length="72" mass="8572">MLVVLVNRQTQKRQVIHDLESIALVDHDHEVHRPQYYIPNARQQLTAIAFILTRTHDDAVQYATQDWELRHD</sequence>
<comment type="caution">
    <text evidence="1">The sequence shown here is derived from an EMBL/GenBank/DDBJ whole genome shotgun (WGS) entry which is preliminary data.</text>
</comment>
<dbReference type="Proteomes" id="UP001628078">
    <property type="component" value="Unassembled WGS sequence"/>
</dbReference>
<reference evidence="1 2" key="1">
    <citation type="submission" date="2022-03" db="EMBL/GenBank/DDBJ databases">
        <title>Draft genome sequence of Furfurilactobacillus curtus JCM 31185.</title>
        <authorList>
            <person name="Suzuki S."/>
            <person name="Endo A."/>
            <person name="Kajikawa A."/>
        </authorList>
    </citation>
    <scope>NUCLEOTIDE SEQUENCE [LARGE SCALE GENOMIC DNA]</scope>
    <source>
        <strain evidence="1 2">JCM 31185</strain>
    </source>
</reference>